<dbReference type="Proteomes" id="UP000750711">
    <property type="component" value="Unassembled WGS sequence"/>
</dbReference>
<keyword evidence="2" id="KW-0732">Signal</keyword>
<dbReference type="EMBL" id="JAGHQM010002042">
    <property type="protein sequence ID" value="KAH0551417.1"/>
    <property type="molecule type" value="Genomic_DNA"/>
</dbReference>
<feature type="transmembrane region" description="Helical" evidence="1">
    <location>
        <begin position="181"/>
        <end position="206"/>
    </location>
</feature>
<proteinExistence type="predicted"/>
<feature type="chain" id="PRO_5040194622" description="Integral membrane protein" evidence="2">
    <location>
        <begin position="25"/>
        <end position="300"/>
    </location>
</feature>
<organism evidence="3 4">
    <name type="scientific">Trichoglossum hirsutum</name>
    <dbReference type="NCBI Taxonomy" id="265104"/>
    <lineage>
        <taxon>Eukaryota</taxon>
        <taxon>Fungi</taxon>
        <taxon>Dikarya</taxon>
        <taxon>Ascomycota</taxon>
        <taxon>Pezizomycotina</taxon>
        <taxon>Geoglossomycetes</taxon>
        <taxon>Geoglossales</taxon>
        <taxon>Geoglossaceae</taxon>
        <taxon>Trichoglossum</taxon>
    </lineage>
</organism>
<accession>A0A9P8ICV7</accession>
<dbReference type="AlphaFoldDB" id="A0A9P8ICV7"/>
<evidence type="ECO:0000256" key="1">
    <source>
        <dbReference type="SAM" id="Phobius"/>
    </source>
</evidence>
<evidence type="ECO:0000313" key="3">
    <source>
        <dbReference type="EMBL" id="KAH0551417.1"/>
    </source>
</evidence>
<name>A0A9P8ICV7_9PEZI</name>
<sequence length="300" mass="32766">MAFLKPTRVFIIACLLLSVRPTIANTHFDDTPGSCKIFGDGDVYGPGIRLGYYLQWVAVLFATWMAPDQARNARTAANIITIAVFANTFRGAKDGSLVAAEWWIVLWLTFVLSLLNVPVDWKRSSSSVGVMLILWCMITAAQPWLYFKGLDTGHKSGCTVKVFFFTGINVYNHVWRTFWKVGSIVECLMGLSFFIAGVIVMIAGLFNSGDDSERDGDASKIAQRMVLTFGQLITGVITIVQVEMTIKVNHIDLSQSTLISSGQLIPFLIGCLTVVAVFGHGLKSLMKRVGVAADGPQGSV</sequence>
<keyword evidence="1" id="KW-0812">Transmembrane</keyword>
<evidence type="ECO:0008006" key="5">
    <source>
        <dbReference type="Google" id="ProtNLM"/>
    </source>
</evidence>
<feature type="transmembrane region" description="Helical" evidence="1">
    <location>
        <begin position="258"/>
        <end position="278"/>
    </location>
</feature>
<feature type="transmembrane region" description="Helical" evidence="1">
    <location>
        <begin position="102"/>
        <end position="121"/>
    </location>
</feature>
<keyword evidence="4" id="KW-1185">Reference proteome</keyword>
<evidence type="ECO:0000256" key="2">
    <source>
        <dbReference type="SAM" id="SignalP"/>
    </source>
</evidence>
<feature type="signal peptide" evidence="2">
    <location>
        <begin position="1"/>
        <end position="24"/>
    </location>
</feature>
<feature type="transmembrane region" description="Helical" evidence="1">
    <location>
        <begin position="226"/>
        <end position="246"/>
    </location>
</feature>
<feature type="transmembrane region" description="Helical" evidence="1">
    <location>
        <begin position="128"/>
        <end position="147"/>
    </location>
</feature>
<protein>
    <recommendedName>
        <fullName evidence="5">Integral membrane protein</fullName>
    </recommendedName>
</protein>
<gene>
    <name evidence="3" type="ORF">GP486_007368</name>
</gene>
<reference evidence="3" key="1">
    <citation type="submission" date="2021-03" db="EMBL/GenBank/DDBJ databases">
        <title>Comparative genomics and phylogenomic investigation of the class Geoglossomycetes provide insights into ecological specialization and systematics.</title>
        <authorList>
            <person name="Melie T."/>
            <person name="Pirro S."/>
            <person name="Miller A.N."/>
            <person name="Quandt A."/>
        </authorList>
    </citation>
    <scope>NUCLEOTIDE SEQUENCE</scope>
    <source>
        <strain evidence="3">CAQ_001_2017</strain>
    </source>
</reference>
<evidence type="ECO:0000313" key="4">
    <source>
        <dbReference type="Proteomes" id="UP000750711"/>
    </source>
</evidence>
<keyword evidence="1" id="KW-1133">Transmembrane helix</keyword>
<comment type="caution">
    <text evidence="3">The sequence shown here is derived from an EMBL/GenBank/DDBJ whole genome shotgun (WGS) entry which is preliminary data.</text>
</comment>
<keyword evidence="1" id="KW-0472">Membrane</keyword>